<gene>
    <name evidence="1" type="ORF">BCR34DRAFT_150291</name>
</gene>
<sequence length="167" mass="18787">MAFNVVSAKSLGSRRARTPRKRLLEHHAIIMLPEHVEKVEVAMVSGRPEAADCFFEHVENPETTGRSCGLWSRIPRHLVGLNRAMWSPQMHSQDSAIITLKGTNEFLFRISNEVNHVARPNLASWNTQTRTNKSATICPRHTCSRIYVPSLSVAQVEPTGNTYRTAL</sequence>
<keyword evidence="2" id="KW-1185">Reference proteome</keyword>
<name>A0A1Y1YKS8_9PLEO</name>
<reference evidence="1 2" key="1">
    <citation type="submission" date="2016-07" db="EMBL/GenBank/DDBJ databases">
        <title>Pervasive Adenine N6-methylation of Active Genes in Fungi.</title>
        <authorList>
            <consortium name="DOE Joint Genome Institute"/>
            <person name="Mondo S.J."/>
            <person name="Dannebaum R.O."/>
            <person name="Kuo R.C."/>
            <person name="Labutti K."/>
            <person name="Haridas S."/>
            <person name="Kuo A."/>
            <person name="Salamov A."/>
            <person name="Ahrendt S.R."/>
            <person name="Lipzen A."/>
            <person name="Sullivan W."/>
            <person name="Andreopoulos W.B."/>
            <person name="Clum A."/>
            <person name="Lindquist E."/>
            <person name="Daum C."/>
            <person name="Ramamoorthy G.K."/>
            <person name="Gryganskyi A."/>
            <person name="Culley D."/>
            <person name="Magnuson J.K."/>
            <person name="James T.Y."/>
            <person name="O'Malley M.A."/>
            <person name="Stajich J.E."/>
            <person name="Spatafora J.W."/>
            <person name="Visel A."/>
            <person name="Grigoriev I.V."/>
        </authorList>
    </citation>
    <scope>NUCLEOTIDE SEQUENCE [LARGE SCALE GENOMIC DNA]</scope>
    <source>
        <strain evidence="1 2">CBS 115471</strain>
    </source>
</reference>
<accession>A0A1Y1YKS8</accession>
<evidence type="ECO:0000313" key="2">
    <source>
        <dbReference type="Proteomes" id="UP000193144"/>
    </source>
</evidence>
<dbReference type="AlphaFoldDB" id="A0A1Y1YKS8"/>
<dbReference type="EMBL" id="MCFA01000215">
    <property type="protein sequence ID" value="ORX98433.1"/>
    <property type="molecule type" value="Genomic_DNA"/>
</dbReference>
<proteinExistence type="predicted"/>
<organism evidence="1 2">
    <name type="scientific">Clohesyomyces aquaticus</name>
    <dbReference type="NCBI Taxonomy" id="1231657"/>
    <lineage>
        <taxon>Eukaryota</taxon>
        <taxon>Fungi</taxon>
        <taxon>Dikarya</taxon>
        <taxon>Ascomycota</taxon>
        <taxon>Pezizomycotina</taxon>
        <taxon>Dothideomycetes</taxon>
        <taxon>Pleosporomycetidae</taxon>
        <taxon>Pleosporales</taxon>
        <taxon>Lindgomycetaceae</taxon>
        <taxon>Clohesyomyces</taxon>
    </lineage>
</organism>
<evidence type="ECO:0000313" key="1">
    <source>
        <dbReference type="EMBL" id="ORX98433.1"/>
    </source>
</evidence>
<dbReference type="Proteomes" id="UP000193144">
    <property type="component" value="Unassembled WGS sequence"/>
</dbReference>
<protein>
    <submittedName>
        <fullName evidence="1">Uncharacterized protein</fullName>
    </submittedName>
</protein>
<comment type="caution">
    <text evidence="1">The sequence shown here is derived from an EMBL/GenBank/DDBJ whole genome shotgun (WGS) entry which is preliminary data.</text>
</comment>